<evidence type="ECO:0000259" key="2">
    <source>
        <dbReference type="Pfam" id="PF02197"/>
    </source>
</evidence>
<accession>A0AAW1CMN6</accession>
<dbReference type="Proteomes" id="UP001461498">
    <property type="component" value="Unassembled WGS sequence"/>
</dbReference>
<name>A0AAW1CMN6_9HEMI</name>
<reference evidence="3 4" key="1">
    <citation type="submission" date="2022-12" db="EMBL/GenBank/DDBJ databases">
        <title>Chromosome-level genome assembly of true bugs.</title>
        <authorList>
            <person name="Ma L."/>
            <person name="Li H."/>
        </authorList>
    </citation>
    <scope>NUCLEOTIDE SEQUENCE [LARGE SCALE GENOMIC DNA]</scope>
    <source>
        <strain evidence="3">Lab_2022b</strain>
    </source>
</reference>
<evidence type="ECO:0000313" key="3">
    <source>
        <dbReference type="EMBL" id="KAK9498078.1"/>
    </source>
</evidence>
<feature type="compositionally biased region" description="Polar residues" evidence="1">
    <location>
        <begin position="55"/>
        <end position="67"/>
    </location>
</feature>
<dbReference type="InterPro" id="IPR047579">
    <property type="entry name" value="DD_CABYR_SP17"/>
</dbReference>
<evidence type="ECO:0000313" key="4">
    <source>
        <dbReference type="Proteomes" id="UP001461498"/>
    </source>
</evidence>
<dbReference type="InterPro" id="IPR003117">
    <property type="entry name" value="cAMP_dep_PK_reg_su_I/II_a/b"/>
</dbReference>
<proteinExistence type="predicted"/>
<evidence type="ECO:0000256" key="1">
    <source>
        <dbReference type="SAM" id="MobiDB-lite"/>
    </source>
</evidence>
<dbReference type="Pfam" id="PF02197">
    <property type="entry name" value="RIIa"/>
    <property type="match status" value="1"/>
</dbReference>
<comment type="caution">
    <text evidence="3">The sequence shown here is derived from an EMBL/GenBank/DDBJ whole genome shotgun (WGS) entry which is preliminary data.</text>
</comment>
<feature type="region of interest" description="Disordered" evidence="1">
    <location>
        <begin position="55"/>
        <end position="75"/>
    </location>
</feature>
<sequence>MGSLIKIAVPNGIDTAMENLTKAILEEQPPDIYKFAYQYFQKKLQLRLEAEIMNTSDEQSNSPTKDSTAAGGENEFIEKVCQEYAETKDSL</sequence>
<dbReference type="SUPFAM" id="SSF47391">
    <property type="entry name" value="Dimerization-anchoring domain of cAMP-dependent PK regulatory subunit"/>
    <property type="match status" value="1"/>
</dbReference>
<feature type="domain" description="RIIa" evidence="2">
    <location>
        <begin position="16"/>
        <end position="45"/>
    </location>
</feature>
<dbReference type="Gene3D" id="1.20.890.10">
    <property type="entry name" value="cAMP-dependent protein kinase regulatory subunit, dimerization-anchoring domain"/>
    <property type="match status" value="1"/>
</dbReference>
<organism evidence="3 4">
    <name type="scientific">Rhynocoris fuscipes</name>
    <dbReference type="NCBI Taxonomy" id="488301"/>
    <lineage>
        <taxon>Eukaryota</taxon>
        <taxon>Metazoa</taxon>
        <taxon>Ecdysozoa</taxon>
        <taxon>Arthropoda</taxon>
        <taxon>Hexapoda</taxon>
        <taxon>Insecta</taxon>
        <taxon>Pterygota</taxon>
        <taxon>Neoptera</taxon>
        <taxon>Paraneoptera</taxon>
        <taxon>Hemiptera</taxon>
        <taxon>Heteroptera</taxon>
        <taxon>Panheteroptera</taxon>
        <taxon>Cimicomorpha</taxon>
        <taxon>Reduviidae</taxon>
        <taxon>Harpactorinae</taxon>
        <taxon>Harpactorini</taxon>
        <taxon>Rhynocoris</taxon>
    </lineage>
</organism>
<gene>
    <name evidence="3" type="ORF">O3M35_003960</name>
</gene>
<dbReference type="CDD" id="cd12100">
    <property type="entry name" value="DD_CABYR_SP17"/>
    <property type="match status" value="1"/>
</dbReference>
<dbReference type="EMBL" id="JAPXFL010000013">
    <property type="protein sequence ID" value="KAK9498078.1"/>
    <property type="molecule type" value="Genomic_DNA"/>
</dbReference>
<keyword evidence="4" id="KW-1185">Reference proteome</keyword>
<dbReference type="AlphaFoldDB" id="A0AAW1CMN6"/>
<protein>
    <recommendedName>
        <fullName evidence="2">RIIa domain-containing protein</fullName>
    </recommendedName>
</protein>